<evidence type="ECO:0000313" key="2">
    <source>
        <dbReference type="Proteomes" id="UP001141806"/>
    </source>
</evidence>
<dbReference type="AlphaFoldDB" id="A0A9Q0KYJ6"/>
<dbReference type="EMBL" id="JAMYWD010000002">
    <property type="protein sequence ID" value="KAJ4978766.1"/>
    <property type="molecule type" value="Genomic_DNA"/>
</dbReference>
<accession>A0A9Q0KYJ6</accession>
<protein>
    <submittedName>
        <fullName evidence="1">Uncharacterized protein</fullName>
    </submittedName>
</protein>
<organism evidence="1 2">
    <name type="scientific">Protea cynaroides</name>
    <dbReference type="NCBI Taxonomy" id="273540"/>
    <lineage>
        <taxon>Eukaryota</taxon>
        <taxon>Viridiplantae</taxon>
        <taxon>Streptophyta</taxon>
        <taxon>Embryophyta</taxon>
        <taxon>Tracheophyta</taxon>
        <taxon>Spermatophyta</taxon>
        <taxon>Magnoliopsida</taxon>
        <taxon>Proteales</taxon>
        <taxon>Proteaceae</taxon>
        <taxon>Protea</taxon>
    </lineage>
</organism>
<sequence length="364" mass="41035">MAATSTSLSTAPINAHNLRPSTYTQLNLSFLSISRRRTTHSCIISSNVAKYTEVVRDEEIGKIKRLQNGPDIRALPLKVRRSERWICHRRQSKQLQKALDFPPLPSGGGKAFLTEGASGLVRKILRVKVRNIDGTKELGEVNGVEWVRNGSEGGISVEASGSSDADEAAIDDKKPFSYELISQVVRLEYFKDCLALLNEIITFQFVASEFTDGFYQPADVRDRTYGEASAGHHNALGHGERENYSRANERVLKASREKSKFFADDLAGRKDFSNKEGDQRGSARREMEAFNKLQKETIDTLQKETIDRLKSRIERVEKELQDRKMLSDMVPEGVADEKMRLAEATDGLNEAKLKVRMLEPDWKL</sequence>
<gene>
    <name evidence="1" type="ORF">NE237_009546</name>
</gene>
<reference evidence="1" key="1">
    <citation type="journal article" date="2023" name="Plant J.">
        <title>The genome of the king protea, Protea cynaroides.</title>
        <authorList>
            <person name="Chang J."/>
            <person name="Duong T.A."/>
            <person name="Schoeman C."/>
            <person name="Ma X."/>
            <person name="Roodt D."/>
            <person name="Barker N."/>
            <person name="Li Z."/>
            <person name="Van de Peer Y."/>
            <person name="Mizrachi E."/>
        </authorList>
    </citation>
    <scope>NUCLEOTIDE SEQUENCE</scope>
    <source>
        <tissue evidence="1">Young leaves</tissue>
    </source>
</reference>
<dbReference type="Proteomes" id="UP001141806">
    <property type="component" value="Unassembled WGS sequence"/>
</dbReference>
<evidence type="ECO:0000313" key="1">
    <source>
        <dbReference type="EMBL" id="KAJ4978766.1"/>
    </source>
</evidence>
<keyword evidence="2" id="KW-1185">Reference proteome</keyword>
<name>A0A9Q0KYJ6_9MAGN</name>
<comment type="caution">
    <text evidence="1">The sequence shown here is derived from an EMBL/GenBank/DDBJ whole genome shotgun (WGS) entry which is preliminary data.</text>
</comment>
<proteinExistence type="predicted"/>